<keyword evidence="2 6" id="KW-0812">Transmembrane</keyword>
<dbReference type="PRINTS" id="PR01217">
    <property type="entry name" value="PRICHEXTENSN"/>
</dbReference>
<feature type="region of interest" description="Disordered" evidence="5">
    <location>
        <begin position="1"/>
        <end position="54"/>
    </location>
</feature>
<evidence type="ECO:0008006" key="9">
    <source>
        <dbReference type="Google" id="ProtNLM"/>
    </source>
</evidence>
<proteinExistence type="predicted"/>
<feature type="region of interest" description="Disordered" evidence="5">
    <location>
        <begin position="361"/>
        <end position="386"/>
    </location>
</feature>
<comment type="subcellular location">
    <subcellularLocation>
        <location evidence="1">Membrane</location>
        <topology evidence="1">Single-pass membrane protein</topology>
    </subcellularLocation>
</comment>
<keyword evidence="8" id="KW-1185">Reference proteome</keyword>
<dbReference type="PANTHER" id="PTHR30168:SF0">
    <property type="entry name" value="INNER MEMBRANE PROTEIN"/>
    <property type="match status" value="1"/>
</dbReference>
<sequence length="410" mass="43349">MTQPPGWQPGYGGGVPPLPPPVPSPYPTSYPPPPPPPVNYPPPVAPPPPFTPPPVNWARPPVVAPVMPPPQSAWQGQPPPRRSSHGCLIAVVLVAVVVVGIAAIGLSHAGRSRTTASSGHTTATSTWSSDPTTTTRPTTTTPRTTASSPTSTSRHTYTSTPSQPPTSTQPAGPQPVVKLADNPLFEVGGLPATTCKLSRWTTDPAGAEQFFRSAVPCLDAAWAPVMQAAGLPFFSPKLAFPRGTSWSSPCGTVTSDRAAAFYCDGDNTLYMPFEALQTAQYGAHPGVYLALFAHEYGHHVQAMSGISRAYANARFTNSDGNNDAGWELSRRLELEAQCFSGMFLAATSGRGDVDGNITREAQTTQDRGDHNGPPRDHGTDDHASGWWNTGFQRNSLAQCDTWLSSPADVA</sequence>
<evidence type="ECO:0000256" key="5">
    <source>
        <dbReference type="SAM" id="MobiDB-lite"/>
    </source>
</evidence>
<keyword evidence="4 6" id="KW-0472">Membrane</keyword>
<name>A0A3E0HCD8_9PSEU</name>
<dbReference type="Pfam" id="PF04228">
    <property type="entry name" value="Zn_peptidase"/>
    <property type="match status" value="1"/>
</dbReference>
<feature type="compositionally biased region" description="Pro residues" evidence="5">
    <location>
        <begin position="16"/>
        <end position="54"/>
    </location>
</feature>
<evidence type="ECO:0000256" key="1">
    <source>
        <dbReference type="ARBA" id="ARBA00004167"/>
    </source>
</evidence>
<organism evidence="7 8">
    <name type="scientific">Kutzneria buriramensis</name>
    <dbReference type="NCBI Taxonomy" id="1045776"/>
    <lineage>
        <taxon>Bacteria</taxon>
        <taxon>Bacillati</taxon>
        <taxon>Actinomycetota</taxon>
        <taxon>Actinomycetes</taxon>
        <taxon>Pseudonocardiales</taxon>
        <taxon>Pseudonocardiaceae</taxon>
        <taxon>Kutzneria</taxon>
    </lineage>
</organism>
<feature type="compositionally biased region" description="Basic and acidic residues" evidence="5">
    <location>
        <begin position="366"/>
        <end position="383"/>
    </location>
</feature>
<dbReference type="EMBL" id="QUNO01000011">
    <property type="protein sequence ID" value="REH42051.1"/>
    <property type="molecule type" value="Genomic_DNA"/>
</dbReference>
<protein>
    <recommendedName>
        <fullName evidence="9">Neutral zinc metallopeptidase</fullName>
    </recommendedName>
</protein>
<feature type="region of interest" description="Disordered" evidence="5">
    <location>
        <begin position="108"/>
        <end position="177"/>
    </location>
</feature>
<feature type="compositionally biased region" description="Low complexity" evidence="5">
    <location>
        <begin position="108"/>
        <end position="175"/>
    </location>
</feature>
<evidence type="ECO:0000256" key="4">
    <source>
        <dbReference type="ARBA" id="ARBA00023136"/>
    </source>
</evidence>
<keyword evidence="3 6" id="KW-1133">Transmembrane helix</keyword>
<dbReference type="AlphaFoldDB" id="A0A3E0HCD8"/>
<evidence type="ECO:0000256" key="3">
    <source>
        <dbReference type="ARBA" id="ARBA00022989"/>
    </source>
</evidence>
<evidence type="ECO:0000313" key="8">
    <source>
        <dbReference type="Proteomes" id="UP000256269"/>
    </source>
</evidence>
<accession>A0A3E0HCD8</accession>
<dbReference type="GO" id="GO:0016020">
    <property type="term" value="C:membrane"/>
    <property type="evidence" value="ECO:0007669"/>
    <property type="project" value="UniProtKB-SubCell"/>
</dbReference>
<dbReference type="PANTHER" id="PTHR30168">
    <property type="entry name" value="PUTATIVE MEMBRANE PROTEIN YPFJ"/>
    <property type="match status" value="1"/>
</dbReference>
<dbReference type="Proteomes" id="UP000256269">
    <property type="component" value="Unassembled WGS sequence"/>
</dbReference>
<gene>
    <name evidence="7" type="ORF">BCF44_111356</name>
</gene>
<dbReference type="RefSeq" id="WP_170217846.1">
    <property type="nucleotide sequence ID" value="NZ_CP144375.1"/>
</dbReference>
<dbReference type="InterPro" id="IPR007343">
    <property type="entry name" value="Uncharacterised_pept_Zn_put"/>
</dbReference>
<reference evidence="7 8" key="1">
    <citation type="submission" date="2018-08" db="EMBL/GenBank/DDBJ databases">
        <title>Genomic Encyclopedia of Archaeal and Bacterial Type Strains, Phase II (KMG-II): from individual species to whole genera.</title>
        <authorList>
            <person name="Goeker M."/>
        </authorList>
    </citation>
    <scope>NUCLEOTIDE SEQUENCE [LARGE SCALE GENOMIC DNA]</scope>
    <source>
        <strain evidence="7 8">DSM 45791</strain>
    </source>
</reference>
<evidence type="ECO:0000256" key="6">
    <source>
        <dbReference type="SAM" id="Phobius"/>
    </source>
</evidence>
<evidence type="ECO:0000313" key="7">
    <source>
        <dbReference type="EMBL" id="REH42051.1"/>
    </source>
</evidence>
<feature type="transmembrane region" description="Helical" evidence="6">
    <location>
        <begin position="87"/>
        <end position="106"/>
    </location>
</feature>
<evidence type="ECO:0000256" key="2">
    <source>
        <dbReference type="ARBA" id="ARBA00022692"/>
    </source>
</evidence>
<comment type="caution">
    <text evidence="7">The sequence shown here is derived from an EMBL/GenBank/DDBJ whole genome shotgun (WGS) entry which is preliminary data.</text>
</comment>